<evidence type="ECO:0000256" key="2">
    <source>
        <dbReference type="ARBA" id="ARBA00022692"/>
    </source>
</evidence>
<dbReference type="eggNOG" id="KOG4788">
    <property type="taxonomic scope" value="Eukaryota"/>
</dbReference>
<dbReference type="InterPro" id="IPR008253">
    <property type="entry name" value="Marvel"/>
</dbReference>
<dbReference type="PROSITE" id="PS51225">
    <property type="entry name" value="MARVEL"/>
    <property type="match status" value="2"/>
</dbReference>
<organism evidence="10 11">
    <name type="scientific">Lepisosteus oculatus</name>
    <name type="common">Spotted gar</name>
    <dbReference type="NCBI Taxonomy" id="7918"/>
    <lineage>
        <taxon>Eukaryota</taxon>
        <taxon>Metazoa</taxon>
        <taxon>Chordata</taxon>
        <taxon>Craniata</taxon>
        <taxon>Vertebrata</taxon>
        <taxon>Euteleostomi</taxon>
        <taxon>Actinopterygii</taxon>
        <taxon>Neopterygii</taxon>
        <taxon>Holostei</taxon>
        <taxon>Semionotiformes</taxon>
        <taxon>Lepisosteidae</taxon>
        <taxon>Lepisosteus</taxon>
    </lineage>
</organism>
<feature type="transmembrane region" description="Helical" evidence="8">
    <location>
        <begin position="146"/>
        <end position="167"/>
    </location>
</feature>
<comment type="similarity">
    <text evidence="6">Belongs to the MAL family.</text>
</comment>
<evidence type="ECO:0000256" key="4">
    <source>
        <dbReference type="ARBA" id="ARBA00022989"/>
    </source>
</evidence>
<feature type="transmembrane region" description="Helical" evidence="8">
    <location>
        <begin position="53"/>
        <end position="77"/>
    </location>
</feature>
<evidence type="ECO:0000256" key="7">
    <source>
        <dbReference type="PROSITE-ProRule" id="PRU00581"/>
    </source>
</evidence>
<feature type="transmembrane region" description="Helical" evidence="8">
    <location>
        <begin position="89"/>
        <end position="109"/>
    </location>
</feature>
<reference evidence="10" key="3">
    <citation type="submission" date="2025-09" db="UniProtKB">
        <authorList>
            <consortium name="Ensembl"/>
        </authorList>
    </citation>
    <scope>IDENTIFICATION</scope>
</reference>
<comment type="subcellular location">
    <subcellularLocation>
        <location evidence="1">Membrane</location>
        <topology evidence="1">Multi-pass membrane protein</topology>
    </subcellularLocation>
</comment>
<dbReference type="Pfam" id="PF01284">
    <property type="entry name" value="MARVEL"/>
    <property type="match status" value="2"/>
</dbReference>
<dbReference type="InterPro" id="IPR047123">
    <property type="entry name" value="MYADM-like"/>
</dbReference>
<feature type="transmembrane region" description="Helical" evidence="8">
    <location>
        <begin position="245"/>
        <end position="266"/>
    </location>
</feature>
<dbReference type="OMA" id="EMFKLDI"/>
<dbReference type="HOGENOM" id="CLU_068368_0_0_1"/>
<evidence type="ECO:0000256" key="1">
    <source>
        <dbReference type="ARBA" id="ARBA00004141"/>
    </source>
</evidence>
<feature type="transmembrane region" description="Helical" evidence="8">
    <location>
        <begin position="213"/>
        <end position="233"/>
    </location>
</feature>
<keyword evidence="11" id="KW-1185">Reference proteome</keyword>
<evidence type="ECO:0000256" key="8">
    <source>
        <dbReference type="SAM" id="Phobius"/>
    </source>
</evidence>
<feature type="transmembrane region" description="Helical" evidence="8">
    <location>
        <begin position="21"/>
        <end position="41"/>
    </location>
</feature>
<dbReference type="PANTHER" id="PTHR17068">
    <property type="entry name" value="MYELOID-ASSOCIATED DIFFERENTIATION MARKER MYADM FAMILY MEMBER"/>
    <property type="match status" value="1"/>
</dbReference>
<evidence type="ECO:0000256" key="6">
    <source>
        <dbReference type="ARBA" id="ARBA00034721"/>
    </source>
</evidence>
<reference evidence="11" key="1">
    <citation type="submission" date="2011-12" db="EMBL/GenBank/DDBJ databases">
        <title>The Draft Genome of Lepisosteus oculatus.</title>
        <authorList>
            <consortium name="The Broad Institute Genome Assembly &amp; Analysis Group"/>
            <consortium name="Computational R&amp;D Group"/>
            <consortium name="and Sequencing Platform"/>
            <person name="Di Palma F."/>
            <person name="Alfoldi J."/>
            <person name="Johnson J."/>
            <person name="Berlin A."/>
            <person name="Gnerre S."/>
            <person name="Jaffe D."/>
            <person name="MacCallum I."/>
            <person name="Young S."/>
            <person name="Walker B.J."/>
            <person name="Lander E.S."/>
            <person name="Lindblad-Toh K."/>
        </authorList>
    </citation>
    <scope>NUCLEOTIDE SEQUENCE [LARGE SCALE GENOMIC DNA]</scope>
</reference>
<sequence length="275" mass="30747">SMKPDIKITLTFLSLIKPKGIMRQVEIVLCVVAFGIVGHGGPTFHSYWNWCMFTWFFCALMTLVIVIIEMLGLHLLLRLCMNWDDFTTGMAMLSSLMVFSASIIYPVFYACKSCILAIVATAVSFLCFVVYTVLAKHSGGGGYLSTVPGFLKVLEAFVACIIFISLTGYFGKLGMEWCVVVYAVCFPITVVIIVLNVLPILKLLPFPFDKVMAGFHVLAVLLYLSAAILWPYYSLSDCQNCVWDNLLVVTVMTYVNLTLDIVDLIYSMFRVFNMA</sequence>
<proteinExistence type="inferred from homology"/>
<keyword evidence="4 8" id="KW-1133">Transmembrane helix</keyword>
<dbReference type="Proteomes" id="UP000018468">
    <property type="component" value="Linkage group LG13"/>
</dbReference>
<evidence type="ECO:0000259" key="9">
    <source>
        <dbReference type="PROSITE" id="PS51225"/>
    </source>
</evidence>
<protein>
    <recommendedName>
        <fullName evidence="9">MARVEL domain-containing protein</fullName>
    </recommendedName>
</protein>
<keyword evidence="3" id="KW-0677">Repeat</keyword>
<dbReference type="GeneTree" id="ENSGT00950000182933"/>
<feature type="transmembrane region" description="Helical" evidence="8">
    <location>
        <begin position="179"/>
        <end position="201"/>
    </location>
</feature>
<dbReference type="AlphaFoldDB" id="W5MRI2"/>
<evidence type="ECO:0000313" key="10">
    <source>
        <dbReference type="Ensembl" id="ENSLOCP00000010991.1"/>
    </source>
</evidence>
<feature type="transmembrane region" description="Helical" evidence="8">
    <location>
        <begin position="115"/>
        <end position="134"/>
    </location>
</feature>
<name>W5MRI2_LEPOC</name>
<accession>W5MRI2</accession>
<keyword evidence="5 7" id="KW-0472">Membrane</keyword>
<feature type="domain" description="MARVEL" evidence="9">
    <location>
        <begin position="14"/>
        <end position="140"/>
    </location>
</feature>
<dbReference type="EMBL" id="AHAT01036613">
    <property type="status" value="NOT_ANNOTATED_CDS"/>
    <property type="molecule type" value="Genomic_DNA"/>
</dbReference>
<evidence type="ECO:0000313" key="11">
    <source>
        <dbReference type="Proteomes" id="UP000018468"/>
    </source>
</evidence>
<dbReference type="GO" id="GO:0016020">
    <property type="term" value="C:membrane"/>
    <property type="evidence" value="ECO:0007669"/>
    <property type="project" value="UniProtKB-SubCell"/>
</dbReference>
<keyword evidence="2 7" id="KW-0812">Transmembrane</keyword>
<feature type="domain" description="MARVEL" evidence="9">
    <location>
        <begin position="143"/>
        <end position="272"/>
    </location>
</feature>
<evidence type="ECO:0000256" key="3">
    <source>
        <dbReference type="ARBA" id="ARBA00022737"/>
    </source>
</evidence>
<evidence type="ECO:0000256" key="5">
    <source>
        <dbReference type="ARBA" id="ARBA00023136"/>
    </source>
</evidence>
<reference evidence="10" key="2">
    <citation type="submission" date="2025-08" db="UniProtKB">
        <authorList>
            <consortium name="Ensembl"/>
        </authorList>
    </citation>
    <scope>IDENTIFICATION</scope>
</reference>
<dbReference type="InParanoid" id="W5MRI2"/>
<dbReference type="PANTHER" id="PTHR17068:SF12">
    <property type="entry name" value="MYELOID-ASSOCIATED DIFFERENTIATION MARKER-LIKE PROTEIN 2"/>
    <property type="match status" value="1"/>
</dbReference>
<dbReference type="Ensembl" id="ENSLOCT00000011007.1">
    <property type="protein sequence ID" value="ENSLOCP00000010991.1"/>
    <property type="gene ID" value="ENSLOCG00000009022.1"/>
</dbReference>